<proteinExistence type="predicted"/>
<evidence type="ECO:0000313" key="2">
    <source>
        <dbReference type="EMBL" id="GAA2484729.1"/>
    </source>
</evidence>
<name>A0ABN3LI53_9ACTN</name>
<comment type="caution">
    <text evidence="2">The sequence shown here is derived from an EMBL/GenBank/DDBJ whole genome shotgun (WGS) entry which is preliminary data.</text>
</comment>
<reference evidence="2 3" key="1">
    <citation type="journal article" date="2019" name="Int. J. Syst. Evol. Microbiol.">
        <title>The Global Catalogue of Microorganisms (GCM) 10K type strain sequencing project: providing services to taxonomists for standard genome sequencing and annotation.</title>
        <authorList>
            <consortium name="The Broad Institute Genomics Platform"/>
            <consortium name="The Broad Institute Genome Sequencing Center for Infectious Disease"/>
            <person name="Wu L."/>
            <person name="Ma J."/>
        </authorList>
    </citation>
    <scope>NUCLEOTIDE SEQUENCE [LARGE SCALE GENOMIC DNA]</scope>
    <source>
        <strain evidence="2 3">JCM 5062</strain>
    </source>
</reference>
<dbReference type="RefSeq" id="WP_344357945.1">
    <property type="nucleotide sequence ID" value="NZ_BAAASR010000007.1"/>
</dbReference>
<gene>
    <name evidence="2" type="ORF">GCM10010393_14550</name>
</gene>
<evidence type="ECO:0000313" key="3">
    <source>
        <dbReference type="Proteomes" id="UP001499942"/>
    </source>
</evidence>
<keyword evidence="3" id="KW-1185">Reference proteome</keyword>
<dbReference type="Proteomes" id="UP001499942">
    <property type="component" value="Unassembled WGS sequence"/>
</dbReference>
<protein>
    <submittedName>
        <fullName evidence="2">Nucleotidyltransferase domain-containing protein</fullName>
    </submittedName>
</protein>
<dbReference type="SUPFAM" id="SSF81301">
    <property type="entry name" value="Nucleotidyltransferase"/>
    <property type="match status" value="1"/>
</dbReference>
<sequence length="248" mass="26388">MQADPAEQARRLVDERFPDALAVVLAGSTATGRATPGSDLDIAVLIEDGGVTRRETIRFEGRVVELFVHTRAGLAALFAADVAARRAVMQSMYVSGLVLVDRNGEARHVRRLAEADLREGPPPLAPGAVETRRYGLTDALDDLADTSDTIERLAVAGLVVNSAADLLCDHHQAWLGSGKWLPRRLMEADARRGAALLRGHLHSCEAGDPTALFEAASEILGLVGGPLREGYRRTWPGGTDSVAAAAGR</sequence>
<dbReference type="InterPro" id="IPR002934">
    <property type="entry name" value="Polymerase_NTP_transf_dom"/>
</dbReference>
<organism evidence="2 3">
    <name type="scientific">Streptomyces gobitricini</name>
    <dbReference type="NCBI Taxonomy" id="68211"/>
    <lineage>
        <taxon>Bacteria</taxon>
        <taxon>Bacillati</taxon>
        <taxon>Actinomycetota</taxon>
        <taxon>Actinomycetes</taxon>
        <taxon>Kitasatosporales</taxon>
        <taxon>Streptomycetaceae</taxon>
        <taxon>Streptomyces</taxon>
    </lineage>
</organism>
<dbReference type="CDD" id="cd05403">
    <property type="entry name" value="NT_KNTase_like"/>
    <property type="match status" value="1"/>
</dbReference>
<evidence type="ECO:0000259" key="1">
    <source>
        <dbReference type="Pfam" id="PF01909"/>
    </source>
</evidence>
<dbReference type="Gene3D" id="3.30.460.10">
    <property type="entry name" value="Beta Polymerase, domain 2"/>
    <property type="match status" value="1"/>
</dbReference>
<feature type="domain" description="Polymerase nucleotidyl transferase" evidence="1">
    <location>
        <begin position="8"/>
        <end position="67"/>
    </location>
</feature>
<dbReference type="InterPro" id="IPR043519">
    <property type="entry name" value="NT_sf"/>
</dbReference>
<dbReference type="EMBL" id="BAAASR010000007">
    <property type="protein sequence ID" value="GAA2484729.1"/>
    <property type="molecule type" value="Genomic_DNA"/>
</dbReference>
<accession>A0ABN3LI53</accession>
<dbReference type="Pfam" id="PF01909">
    <property type="entry name" value="NTP_transf_2"/>
    <property type="match status" value="1"/>
</dbReference>